<feature type="binding site" evidence="11">
    <location>
        <begin position="304"/>
        <end position="305"/>
    </location>
    <ligand>
        <name>S-adenosyl-L-methionine</name>
        <dbReference type="ChEBI" id="CHEBI:59789"/>
    </ligand>
</feature>
<keyword evidence="2 11" id="KW-0963">Cytoplasm</keyword>
<evidence type="ECO:0000256" key="2">
    <source>
        <dbReference type="ARBA" id="ARBA00022490"/>
    </source>
</evidence>
<dbReference type="InterPro" id="IPR030382">
    <property type="entry name" value="MeTrfase_TRM5/TYW2"/>
</dbReference>
<dbReference type="HAMAP" id="MF_03152">
    <property type="entry name" value="TRM5"/>
    <property type="match status" value="1"/>
</dbReference>
<evidence type="ECO:0000313" key="14">
    <source>
        <dbReference type="RefSeq" id="XP_022089128.1"/>
    </source>
</evidence>
<proteinExistence type="inferred from homology"/>
<comment type="subunit">
    <text evidence="11">Monomer.</text>
</comment>
<dbReference type="RefSeq" id="XP_022089132.1">
    <property type="nucleotide sequence ID" value="XM_022233440.1"/>
</dbReference>
<dbReference type="AlphaFoldDB" id="A0A8B7Y9S9"/>
<dbReference type="RefSeq" id="XP_022089129.1">
    <property type="nucleotide sequence ID" value="XM_022233437.1"/>
</dbReference>
<feature type="binding site" evidence="11">
    <location>
        <begin position="333"/>
        <end position="334"/>
    </location>
    <ligand>
        <name>S-adenosyl-L-methionine</name>
        <dbReference type="ChEBI" id="CHEBI:59789"/>
    </ligand>
</feature>
<comment type="similarity">
    <text evidence="1">Belongs to the class I-like SAM-binding methyltransferase superfamily. TRM5/TYW2 family.</text>
</comment>
<evidence type="ECO:0000313" key="15">
    <source>
        <dbReference type="RefSeq" id="XP_022089129.1"/>
    </source>
</evidence>
<dbReference type="Gene3D" id="3.40.50.150">
    <property type="entry name" value="Vaccinia Virus protein VP39"/>
    <property type="match status" value="1"/>
</dbReference>
<dbReference type="FunFam" id="3.30.300.110:FF:000001">
    <property type="entry name" value="tRNA (guanine(37)-N1)-methyltransferase"/>
    <property type="match status" value="1"/>
</dbReference>
<gene>
    <name evidence="14 15 16 17 18" type="primary">LOC110978436</name>
</gene>
<evidence type="ECO:0000313" key="17">
    <source>
        <dbReference type="RefSeq" id="XP_022089131.1"/>
    </source>
</evidence>
<evidence type="ECO:0000313" key="13">
    <source>
        <dbReference type="Proteomes" id="UP000694845"/>
    </source>
</evidence>
<comment type="subcellular location">
    <subcellularLocation>
        <location evidence="11">Mitochondrion matrix</location>
    </subcellularLocation>
    <subcellularLocation>
        <location evidence="11">Nucleus</location>
    </subcellularLocation>
    <subcellularLocation>
        <location evidence="11">Cytoplasm</location>
    </subcellularLocation>
    <text evidence="11">Predominantly in the mitochondria and in the nucleus.</text>
</comment>
<evidence type="ECO:0000256" key="5">
    <source>
        <dbReference type="ARBA" id="ARBA00022691"/>
    </source>
</evidence>
<dbReference type="InterPro" id="IPR029063">
    <property type="entry name" value="SAM-dependent_MTases_sf"/>
</dbReference>
<comment type="function">
    <text evidence="9">Involved in mitochondrial tRNA methylation. Specifically methylates the N1 position of guanosine-37 in various tRNAs. Methylation is not dependent on the nature of the nucleoside 5' of the target nucleoside. This is the first step in the biosynthesis of wybutosine (yW), a modified base adjacent to the anticodon of tRNAs and required for accurate decoding.</text>
</comment>
<dbReference type="Proteomes" id="UP000694845">
    <property type="component" value="Unplaced"/>
</dbReference>
<dbReference type="RefSeq" id="XP_022089131.1">
    <property type="nucleotide sequence ID" value="XM_022233439.1"/>
</dbReference>
<feature type="binding site" evidence="11">
    <location>
        <position position="368"/>
    </location>
    <ligand>
        <name>S-adenosyl-L-methionine</name>
        <dbReference type="ChEBI" id="CHEBI:59789"/>
    </ligand>
</feature>
<comment type="catalytic activity">
    <reaction evidence="10 11">
        <text>guanosine(37) in tRNA + S-adenosyl-L-methionine = N(1)-methylguanosine(37) in tRNA + S-adenosyl-L-homocysteine + H(+)</text>
        <dbReference type="Rhea" id="RHEA:36899"/>
        <dbReference type="Rhea" id="RHEA-COMP:10145"/>
        <dbReference type="Rhea" id="RHEA-COMP:10147"/>
        <dbReference type="ChEBI" id="CHEBI:15378"/>
        <dbReference type="ChEBI" id="CHEBI:57856"/>
        <dbReference type="ChEBI" id="CHEBI:59789"/>
        <dbReference type="ChEBI" id="CHEBI:73542"/>
        <dbReference type="ChEBI" id="CHEBI:74269"/>
        <dbReference type="EC" id="2.1.1.228"/>
    </reaction>
</comment>
<dbReference type="RefSeq" id="XP_022089130.1">
    <property type="nucleotide sequence ID" value="XM_022233438.1"/>
</dbReference>
<keyword evidence="4 11" id="KW-0808">Transferase</keyword>
<reference evidence="14 15" key="1">
    <citation type="submission" date="2025-04" db="UniProtKB">
        <authorList>
            <consortium name="RefSeq"/>
        </authorList>
    </citation>
    <scope>IDENTIFICATION</scope>
</reference>
<dbReference type="CDD" id="cd02440">
    <property type="entry name" value="AdoMet_MTases"/>
    <property type="match status" value="1"/>
</dbReference>
<evidence type="ECO:0000256" key="10">
    <source>
        <dbReference type="ARBA" id="ARBA00047783"/>
    </source>
</evidence>
<evidence type="ECO:0000256" key="4">
    <source>
        <dbReference type="ARBA" id="ARBA00022679"/>
    </source>
</evidence>
<feature type="domain" description="SAM-dependent methyltransferase TRM5/TYW2-type" evidence="12">
    <location>
        <begin position="177"/>
        <end position="453"/>
    </location>
</feature>
<dbReference type="PANTHER" id="PTHR23245">
    <property type="entry name" value="TRNA METHYLTRANSFERASE"/>
    <property type="match status" value="1"/>
</dbReference>
<dbReference type="OMA" id="VGSHSQF"/>
<dbReference type="GO" id="GO:0005634">
    <property type="term" value="C:nucleus"/>
    <property type="evidence" value="ECO:0007669"/>
    <property type="project" value="UniProtKB-SubCell"/>
</dbReference>
<dbReference type="EC" id="2.1.1.228" evidence="11"/>
<keyword evidence="8 11" id="KW-0539">Nucleus</keyword>
<evidence type="ECO:0000256" key="6">
    <source>
        <dbReference type="ARBA" id="ARBA00022694"/>
    </source>
</evidence>
<feature type="binding site" evidence="11">
    <location>
        <position position="266"/>
    </location>
    <ligand>
        <name>S-adenosyl-L-methionine</name>
        <dbReference type="ChEBI" id="CHEBI:59789"/>
    </ligand>
</feature>
<dbReference type="RefSeq" id="XP_022089128.1">
    <property type="nucleotide sequence ID" value="XM_022233436.1"/>
</dbReference>
<dbReference type="PROSITE" id="PS51684">
    <property type="entry name" value="SAM_MT_TRM5_TYW2"/>
    <property type="match status" value="1"/>
</dbReference>
<dbReference type="GO" id="GO:0052906">
    <property type="term" value="F:tRNA (guanine(37)-N1)-methyltransferase activity"/>
    <property type="evidence" value="ECO:0007669"/>
    <property type="project" value="UniProtKB-UniRule"/>
</dbReference>
<dbReference type="KEGG" id="aplc:110978436"/>
<evidence type="ECO:0000256" key="7">
    <source>
        <dbReference type="ARBA" id="ARBA00023128"/>
    </source>
</evidence>
<dbReference type="GO" id="GO:0070901">
    <property type="term" value="P:mitochondrial tRNA methylation"/>
    <property type="evidence" value="ECO:0007669"/>
    <property type="project" value="UniProtKB-ARBA"/>
</dbReference>
<keyword evidence="13" id="KW-1185">Reference proteome</keyword>
<evidence type="ECO:0000256" key="1">
    <source>
        <dbReference type="ARBA" id="ARBA00009775"/>
    </source>
</evidence>
<dbReference type="GO" id="GO:0005759">
    <property type="term" value="C:mitochondrial matrix"/>
    <property type="evidence" value="ECO:0007669"/>
    <property type="project" value="UniProtKB-SubCell"/>
</dbReference>
<dbReference type="InterPro" id="IPR025792">
    <property type="entry name" value="tRNA_Gua_MeTrfase_euk"/>
</dbReference>
<dbReference type="Pfam" id="PF25133">
    <property type="entry name" value="TYW2_N_2"/>
    <property type="match status" value="1"/>
</dbReference>
<dbReference type="Gene3D" id="3.30.300.110">
    <property type="entry name" value="Met-10+ protein-like domains"/>
    <property type="match status" value="1"/>
</dbReference>
<protein>
    <recommendedName>
        <fullName evidence="11">tRNA (guanine(37)-N1)-methyltransferase</fullName>
        <ecNumber evidence="11">2.1.1.228</ecNumber>
    </recommendedName>
    <alternativeName>
        <fullName evidence="11">M1G-methyltransferase</fullName>
    </alternativeName>
    <alternativeName>
        <fullName evidence="11">tRNA [GM37] methyltransferase</fullName>
    </alternativeName>
    <alternativeName>
        <fullName evidence="11">tRNA methyltransferase 5 homolog</fullName>
    </alternativeName>
</protein>
<evidence type="ECO:0000256" key="3">
    <source>
        <dbReference type="ARBA" id="ARBA00022603"/>
    </source>
</evidence>
<dbReference type="GO" id="GO:0002939">
    <property type="term" value="P:tRNA N1-guanine methylation"/>
    <property type="evidence" value="ECO:0007669"/>
    <property type="project" value="TreeGrafter"/>
</dbReference>
<dbReference type="SUPFAM" id="SSF53335">
    <property type="entry name" value="S-adenosyl-L-methionine-dependent methyltransferases"/>
    <property type="match status" value="1"/>
</dbReference>
<dbReference type="OrthoDB" id="408788at2759"/>
<accession>A0A8B7Y9S9</accession>
<keyword evidence="3 11" id="KW-0489">Methyltransferase</keyword>
<comment type="function">
    <text evidence="11">Specifically methylates the N1 position of guanosine-37 in various cytoplasmic and mitochondrial tRNAs. Methylation is not dependent on the nature of the nucleoside 5' of the target nucleoside. This is the first step in the biosynthesis of wybutosine (yW), a modified base adjacent to the anticodon of tRNAs and required for accurate decoding.</text>
</comment>
<evidence type="ECO:0000313" key="18">
    <source>
        <dbReference type="RefSeq" id="XP_022089132.1"/>
    </source>
</evidence>
<sequence>MACWLMFLSQHFFKVTPILRSYASAPARWSKWCVPVAAMATKATEDAFRPPVCTLPEAGGMLNRDLFVKTLLLPAVRFNKKLTSVCLRALKSKALTRKPFLRNNPSNPDEKVLLLNPEVVSSGDVLSLGEAGAGFLKEHSLEGKFGEYQLELRYSDWTSEEVLRSLLPKGVEVPTGFSRIGHIAHLNLRPEQLKYKHVIGEVLMDKNPGLKTVVNKTGEINNEFRFFSMELLAGENNLIAMTKEHGNSFEFDFSKVYWNPRLSTEHARIVGLLNRGDVVYDVFAGVGPFAVPAAKKGCDVLANDLNPESFKWLQRNIKLNKIEMGLIKAYNLDGREFIKEVVRKDLIKRAEEWNTESNPRQRTHVVMNLPSLAMEFLDAFPDLLRNVAPGVRGRIGLPTVHCHCFSKEADAARDVRHRIEAVLSHSIEGALIHDVRDVAPNKEMMCASFELPGAVVFGDSTEDSQAAINEPQAKKSRTE</sequence>
<evidence type="ECO:0000259" key="12">
    <source>
        <dbReference type="PROSITE" id="PS51684"/>
    </source>
</evidence>
<dbReference type="GeneID" id="110978436"/>
<evidence type="ECO:0000256" key="8">
    <source>
        <dbReference type="ARBA" id="ARBA00023242"/>
    </source>
</evidence>
<dbReference type="PANTHER" id="PTHR23245:SF36">
    <property type="entry name" value="TRNA (GUANINE(37)-N1)-METHYLTRANSFERASE"/>
    <property type="match status" value="1"/>
</dbReference>
<dbReference type="CTD" id="57570"/>
<dbReference type="Pfam" id="PF02475">
    <property type="entry name" value="TRM5-TYW2_MTfase"/>
    <property type="match status" value="1"/>
</dbReference>
<dbReference type="InterPro" id="IPR056744">
    <property type="entry name" value="TRM5/TYW2-like_N"/>
</dbReference>
<evidence type="ECO:0000313" key="16">
    <source>
        <dbReference type="RefSeq" id="XP_022089130.1"/>
    </source>
</evidence>
<name>A0A8B7Y9S9_ACAPL</name>
<keyword evidence="5 11" id="KW-0949">S-adenosyl-L-methionine</keyword>
<dbReference type="InterPro" id="IPR056743">
    <property type="entry name" value="TRM5-TYW2-like_MTfase"/>
</dbReference>
<keyword evidence="6 11" id="KW-0819">tRNA processing</keyword>
<evidence type="ECO:0000256" key="11">
    <source>
        <dbReference type="HAMAP-Rule" id="MF_03152"/>
    </source>
</evidence>
<comment type="similarity">
    <text evidence="11">Belongs to the TRM5 / TYW2 family.</text>
</comment>
<keyword evidence="7 11" id="KW-0496">Mitochondrion</keyword>
<organism evidence="13 16">
    <name type="scientific">Acanthaster planci</name>
    <name type="common">Crown-of-thorns starfish</name>
    <dbReference type="NCBI Taxonomy" id="133434"/>
    <lineage>
        <taxon>Eukaryota</taxon>
        <taxon>Metazoa</taxon>
        <taxon>Echinodermata</taxon>
        <taxon>Eleutherozoa</taxon>
        <taxon>Asterozoa</taxon>
        <taxon>Asteroidea</taxon>
        <taxon>Valvatacea</taxon>
        <taxon>Valvatida</taxon>
        <taxon>Acanthasteridae</taxon>
        <taxon>Acanthaster</taxon>
    </lineage>
</organism>
<evidence type="ECO:0000256" key="9">
    <source>
        <dbReference type="ARBA" id="ARBA00045951"/>
    </source>
</evidence>